<organism evidence="2 3">
    <name type="scientific">Phytohabitans flavus</name>
    <dbReference type="NCBI Taxonomy" id="1076124"/>
    <lineage>
        <taxon>Bacteria</taxon>
        <taxon>Bacillati</taxon>
        <taxon>Actinomycetota</taxon>
        <taxon>Actinomycetes</taxon>
        <taxon>Micromonosporales</taxon>
        <taxon>Micromonosporaceae</taxon>
    </lineage>
</organism>
<gene>
    <name evidence="2" type="ORF">Pflav_050500</name>
</gene>
<evidence type="ECO:0000313" key="2">
    <source>
        <dbReference type="EMBL" id="BCB78640.1"/>
    </source>
</evidence>
<reference evidence="2 3" key="2">
    <citation type="submission" date="2020-03" db="EMBL/GenBank/DDBJ databases">
        <authorList>
            <person name="Ichikawa N."/>
            <person name="Kimura A."/>
            <person name="Kitahashi Y."/>
            <person name="Uohara A."/>
        </authorList>
    </citation>
    <scope>NUCLEOTIDE SEQUENCE [LARGE SCALE GENOMIC DNA]</scope>
    <source>
        <strain evidence="2 3">NBRC 107702</strain>
    </source>
</reference>
<dbReference type="Pfam" id="PF01740">
    <property type="entry name" value="STAS"/>
    <property type="match status" value="1"/>
</dbReference>
<protein>
    <recommendedName>
        <fullName evidence="1">STAS domain-containing protein</fullName>
    </recommendedName>
</protein>
<dbReference type="Proteomes" id="UP000502508">
    <property type="component" value="Chromosome"/>
</dbReference>
<dbReference type="Gene3D" id="3.30.750.24">
    <property type="entry name" value="STAS domain"/>
    <property type="match status" value="1"/>
</dbReference>
<evidence type="ECO:0000313" key="3">
    <source>
        <dbReference type="Proteomes" id="UP000502508"/>
    </source>
</evidence>
<feature type="domain" description="STAS" evidence="1">
    <location>
        <begin position="13"/>
        <end position="106"/>
    </location>
</feature>
<proteinExistence type="predicted"/>
<name>A0A6F8XXV0_9ACTN</name>
<dbReference type="InterPro" id="IPR002645">
    <property type="entry name" value="STAS_dom"/>
</dbReference>
<dbReference type="AlphaFoldDB" id="A0A6F8XXV0"/>
<dbReference type="EMBL" id="AP022870">
    <property type="protein sequence ID" value="BCB78640.1"/>
    <property type="molecule type" value="Genomic_DNA"/>
</dbReference>
<dbReference type="RefSeq" id="WP_173038313.1">
    <property type="nucleotide sequence ID" value="NZ_AP022870.1"/>
</dbReference>
<dbReference type="InterPro" id="IPR036513">
    <property type="entry name" value="STAS_dom_sf"/>
</dbReference>
<keyword evidence="3" id="KW-1185">Reference proteome</keyword>
<accession>A0A6F8XXV0</accession>
<dbReference type="SUPFAM" id="SSF52091">
    <property type="entry name" value="SpoIIaa-like"/>
    <property type="match status" value="1"/>
</dbReference>
<dbReference type="PROSITE" id="PS50801">
    <property type="entry name" value="STAS"/>
    <property type="match status" value="1"/>
</dbReference>
<dbReference type="KEGG" id="pfla:Pflav_050500"/>
<evidence type="ECO:0000259" key="1">
    <source>
        <dbReference type="PROSITE" id="PS50801"/>
    </source>
</evidence>
<sequence>MVGALVRTRVASNGTMVVQVRGHVSEAATVQLRRALLHALLRVRAGRLVVDLRHAGWVDPLGVGAVVAGCQVASDRSVSVVVHRPTHGVARRLEAAGLPEKALLRR</sequence>
<reference evidence="2 3" key="1">
    <citation type="submission" date="2020-03" db="EMBL/GenBank/DDBJ databases">
        <title>Whole genome shotgun sequence of Phytohabitans flavus NBRC 107702.</title>
        <authorList>
            <person name="Komaki H."/>
            <person name="Tamura T."/>
        </authorList>
    </citation>
    <scope>NUCLEOTIDE SEQUENCE [LARGE SCALE GENOMIC DNA]</scope>
    <source>
        <strain evidence="2 3">NBRC 107702</strain>
    </source>
</reference>